<comment type="subcellular location">
    <subcellularLocation>
        <location evidence="1">Cell membrane</location>
        <topology evidence="1">Peripheral membrane protein</topology>
    </subcellularLocation>
    <subcellularLocation>
        <location evidence="2">Golgi apparatus membrane</location>
        <topology evidence="2">Peripheral membrane protein</topology>
    </subcellularLocation>
</comment>
<dbReference type="PaxDb" id="3218-PP1S24_143V6.1"/>
<keyword evidence="7" id="KW-1185">Reference proteome</keyword>
<dbReference type="GO" id="GO:0000139">
    <property type="term" value="C:Golgi membrane"/>
    <property type="evidence" value="ECO:0007669"/>
    <property type="project" value="UniProtKB-SubCell"/>
</dbReference>
<feature type="domain" description="CRAL-TRIO" evidence="4">
    <location>
        <begin position="103"/>
        <end position="277"/>
    </location>
</feature>
<dbReference type="Pfam" id="PF03765">
    <property type="entry name" value="CRAL_TRIO_N"/>
    <property type="match status" value="1"/>
</dbReference>
<protein>
    <recommendedName>
        <fullName evidence="4">CRAL-TRIO domain-containing protein</fullName>
    </recommendedName>
</protein>
<dbReference type="KEGG" id="ppp:112287023"/>
<dbReference type="Gene3D" id="1.10.8.20">
    <property type="entry name" value="N-terminal domain of phosphatidylinositol transfer protein sec14p"/>
    <property type="match status" value="1"/>
</dbReference>
<evidence type="ECO:0000256" key="2">
    <source>
        <dbReference type="ARBA" id="ARBA00004395"/>
    </source>
</evidence>
<dbReference type="PANTHER" id="PTHR45657">
    <property type="entry name" value="CRAL-TRIO DOMAIN-CONTAINING PROTEIN YKL091C-RELATED"/>
    <property type="match status" value="1"/>
</dbReference>
<dbReference type="AlphaFoldDB" id="A0A2K1K2L8"/>
<proteinExistence type="inferred from homology"/>
<evidence type="ECO:0000313" key="5">
    <source>
        <dbReference type="EMBL" id="PNR48010.1"/>
    </source>
</evidence>
<reference evidence="5 7" key="2">
    <citation type="journal article" date="2018" name="Plant J.">
        <title>The Physcomitrella patens chromosome-scale assembly reveals moss genome structure and evolution.</title>
        <authorList>
            <person name="Lang D."/>
            <person name="Ullrich K.K."/>
            <person name="Murat F."/>
            <person name="Fuchs J."/>
            <person name="Jenkins J."/>
            <person name="Haas F.B."/>
            <person name="Piednoel M."/>
            <person name="Gundlach H."/>
            <person name="Van Bel M."/>
            <person name="Meyberg R."/>
            <person name="Vives C."/>
            <person name="Morata J."/>
            <person name="Symeonidi A."/>
            <person name="Hiss M."/>
            <person name="Muchero W."/>
            <person name="Kamisugi Y."/>
            <person name="Saleh O."/>
            <person name="Blanc G."/>
            <person name="Decker E.L."/>
            <person name="van Gessel N."/>
            <person name="Grimwood J."/>
            <person name="Hayes R.D."/>
            <person name="Graham S.W."/>
            <person name="Gunter L.E."/>
            <person name="McDaniel S.F."/>
            <person name="Hoernstein S.N.W."/>
            <person name="Larsson A."/>
            <person name="Li F.W."/>
            <person name="Perroud P.F."/>
            <person name="Phillips J."/>
            <person name="Ranjan P."/>
            <person name="Rokshar D.S."/>
            <person name="Rothfels C.J."/>
            <person name="Schneider L."/>
            <person name="Shu S."/>
            <person name="Stevenson D.W."/>
            <person name="Thummler F."/>
            <person name="Tillich M."/>
            <person name="Villarreal Aguilar J.C."/>
            <person name="Widiez T."/>
            <person name="Wong G.K."/>
            <person name="Wymore A."/>
            <person name="Zhang Y."/>
            <person name="Zimmer A.D."/>
            <person name="Quatrano R.S."/>
            <person name="Mayer K.F.X."/>
            <person name="Goodstein D."/>
            <person name="Casacuberta J.M."/>
            <person name="Vandepoele K."/>
            <person name="Reski R."/>
            <person name="Cuming A.C."/>
            <person name="Tuskan G.A."/>
            <person name="Maumus F."/>
            <person name="Salse J."/>
            <person name="Schmutz J."/>
            <person name="Rensing S.A."/>
        </authorList>
    </citation>
    <scope>NUCLEOTIDE SEQUENCE [LARGE SCALE GENOMIC DNA]</scope>
    <source>
        <strain evidence="6 7">cv. Gransden 2004</strain>
    </source>
</reference>
<dbReference type="RefSeq" id="XP_024385387.1">
    <property type="nucleotide sequence ID" value="XM_024529619.2"/>
</dbReference>
<name>A0A2K1K2L8_PHYPA</name>
<dbReference type="EMBL" id="ABEU02000009">
    <property type="protein sequence ID" value="PNR48010.1"/>
    <property type="molecule type" value="Genomic_DNA"/>
</dbReference>
<reference evidence="6" key="3">
    <citation type="submission" date="2020-12" db="UniProtKB">
        <authorList>
            <consortium name="EnsemblPlants"/>
        </authorList>
    </citation>
    <scope>IDENTIFICATION</scope>
</reference>
<evidence type="ECO:0000259" key="4">
    <source>
        <dbReference type="PROSITE" id="PS50191"/>
    </source>
</evidence>
<sequence>MFQDLCHCTLKQGSGTSISREEDRMNEIAGDLTQSQHDTLIKFRDILSEQCLLRKRDDDYTLLRFLRARGFDIPKAKAMFEAMLEWRAEIGADTIRETFDFPERKAVRELYPHFHHKTDKLGRPVYIERLGQLNLDELLKITTMDRMLLYHVKEWEVLIDSKFPACSKEADTCVSQSLTILDLKGVTMKHMSKQVRHFIQKITKLDQDYYPEYLGKMFIVNAPTAFKATWAMIKPWLDKRTQKKIELHGGHFSSKLLELVDSENLPEFLGGSCNCLGGCENSDAGPWNEARYCSDALYDEPCKAAV</sequence>
<dbReference type="InterPro" id="IPR036273">
    <property type="entry name" value="CRAL/TRIO_N_dom_sf"/>
</dbReference>
<dbReference type="CDD" id="cd00170">
    <property type="entry name" value="SEC14"/>
    <property type="match status" value="1"/>
</dbReference>
<dbReference type="PANTHER" id="PTHR45657:SF63">
    <property type="entry name" value="CRAL-TRIO DOMAIN-CONTAINING PROTEIN"/>
    <property type="match status" value="1"/>
</dbReference>
<gene>
    <name evidence="6" type="primary">LOC112287023</name>
    <name evidence="5" type="ORF">PHYPA_012483</name>
</gene>
<evidence type="ECO:0000256" key="1">
    <source>
        <dbReference type="ARBA" id="ARBA00004202"/>
    </source>
</evidence>
<dbReference type="Gramene" id="Pp3c9_9050V3.2">
    <property type="protein sequence ID" value="Pp3c9_9050V3.2"/>
    <property type="gene ID" value="Pp3c9_9050"/>
</dbReference>
<comment type="similarity">
    <text evidence="3">Belongs to the SFH family.</text>
</comment>
<dbReference type="Gramene" id="Pp3c9_9050V3.3">
    <property type="protein sequence ID" value="Pp3c9_9050V3.3"/>
    <property type="gene ID" value="Pp3c9_9050"/>
</dbReference>
<dbReference type="PROSITE" id="PS50191">
    <property type="entry name" value="CRAL_TRIO"/>
    <property type="match status" value="1"/>
</dbReference>
<dbReference type="GeneID" id="112287023"/>
<dbReference type="OMA" id="WAFSTVW"/>
<dbReference type="InterPro" id="IPR036865">
    <property type="entry name" value="CRAL-TRIO_dom_sf"/>
</dbReference>
<dbReference type="Gramene" id="Pp3c9_9050V3.1">
    <property type="protein sequence ID" value="Pp3c9_9050V3.1"/>
    <property type="gene ID" value="Pp3c9_9050"/>
</dbReference>
<dbReference type="SMART" id="SM01100">
    <property type="entry name" value="CRAL_TRIO_N"/>
    <property type="match status" value="1"/>
</dbReference>
<dbReference type="OrthoDB" id="1434354at2759"/>
<dbReference type="SMART" id="SM00516">
    <property type="entry name" value="SEC14"/>
    <property type="match status" value="1"/>
</dbReference>
<dbReference type="EnsemblPlants" id="Pp3c9_9050V3.2">
    <property type="protein sequence ID" value="Pp3c9_9050V3.2"/>
    <property type="gene ID" value="Pp3c9_9050"/>
</dbReference>
<evidence type="ECO:0000313" key="6">
    <source>
        <dbReference type="EnsemblPlants" id="Pp3c9_9050V3.1"/>
    </source>
</evidence>
<dbReference type="PRINTS" id="PR00180">
    <property type="entry name" value="CRETINALDHBP"/>
</dbReference>
<dbReference type="InterPro" id="IPR001251">
    <property type="entry name" value="CRAL-TRIO_dom"/>
</dbReference>
<dbReference type="EnsemblPlants" id="Pp3c9_9050V3.3">
    <property type="protein sequence ID" value="Pp3c9_9050V3.3"/>
    <property type="gene ID" value="Pp3c9_9050"/>
</dbReference>
<organism evidence="5">
    <name type="scientific">Physcomitrium patens</name>
    <name type="common">Spreading-leaved earth moss</name>
    <name type="synonym">Physcomitrella patens</name>
    <dbReference type="NCBI Taxonomy" id="3218"/>
    <lineage>
        <taxon>Eukaryota</taxon>
        <taxon>Viridiplantae</taxon>
        <taxon>Streptophyta</taxon>
        <taxon>Embryophyta</taxon>
        <taxon>Bryophyta</taxon>
        <taxon>Bryophytina</taxon>
        <taxon>Bryopsida</taxon>
        <taxon>Funariidae</taxon>
        <taxon>Funariales</taxon>
        <taxon>Funariaceae</taxon>
        <taxon>Physcomitrium</taxon>
    </lineage>
</organism>
<dbReference type="Pfam" id="PF00650">
    <property type="entry name" value="CRAL_TRIO"/>
    <property type="match status" value="1"/>
</dbReference>
<dbReference type="InterPro" id="IPR011074">
    <property type="entry name" value="CRAL/TRIO_N_dom"/>
</dbReference>
<dbReference type="Proteomes" id="UP000006727">
    <property type="component" value="Chromosome 9"/>
</dbReference>
<accession>A0A2K1K2L8</accession>
<evidence type="ECO:0000256" key="3">
    <source>
        <dbReference type="ARBA" id="ARBA00038020"/>
    </source>
</evidence>
<dbReference type="EnsemblPlants" id="Pp3c9_9050V3.1">
    <property type="protein sequence ID" value="Pp3c9_9050V3.1"/>
    <property type="gene ID" value="Pp3c9_9050"/>
</dbReference>
<dbReference type="SUPFAM" id="SSF46938">
    <property type="entry name" value="CRAL/TRIO N-terminal domain"/>
    <property type="match status" value="1"/>
</dbReference>
<dbReference type="GO" id="GO:0008526">
    <property type="term" value="F:phosphatidylinositol transfer activity"/>
    <property type="evidence" value="ECO:0000318"/>
    <property type="project" value="GO_Central"/>
</dbReference>
<dbReference type="InterPro" id="IPR051026">
    <property type="entry name" value="PI/PC_transfer"/>
</dbReference>
<dbReference type="GO" id="GO:0006892">
    <property type="term" value="P:post-Golgi vesicle-mediated transport"/>
    <property type="evidence" value="ECO:0000318"/>
    <property type="project" value="GO_Central"/>
</dbReference>
<reference evidence="5 7" key="1">
    <citation type="journal article" date="2008" name="Science">
        <title>The Physcomitrella genome reveals evolutionary insights into the conquest of land by plants.</title>
        <authorList>
            <person name="Rensing S."/>
            <person name="Lang D."/>
            <person name="Zimmer A."/>
            <person name="Terry A."/>
            <person name="Salamov A."/>
            <person name="Shapiro H."/>
            <person name="Nishiyama T."/>
            <person name="Perroud P.-F."/>
            <person name="Lindquist E."/>
            <person name="Kamisugi Y."/>
            <person name="Tanahashi T."/>
            <person name="Sakakibara K."/>
            <person name="Fujita T."/>
            <person name="Oishi K."/>
            <person name="Shin-I T."/>
            <person name="Kuroki Y."/>
            <person name="Toyoda A."/>
            <person name="Suzuki Y."/>
            <person name="Hashimoto A."/>
            <person name="Yamaguchi K."/>
            <person name="Sugano A."/>
            <person name="Kohara Y."/>
            <person name="Fujiyama A."/>
            <person name="Anterola A."/>
            <person name="Aoki S."/>
            <person name="Ashton N."/>
            <person name="Barbazuk W.B."/>
            <person name="Barker E."/>
            <person name="Bennetzen J."/>
            <person name="Bezanilla M."/>
            <person name="Blankenship R."/>
            <person name="Cho S.H."/>
            <person name="Dutcher S."/>
            <person name="Estelle M."/>
            <person name="Fawcett J.A."/>
            <person name="Gundlach H."/>
            <person name="Hanada K."/>
            <person name="Heyl A."/>
            <person name="Hicks K.A."/>
            <person name="Hugh J."/>
            <person name="Lohr M."/>
            <person name="Mayer K."/>
            <person name="Melkozernov A."/>
            <person name="Murata T."/>
            <person name="Nelson D."/>
            <person name="Pils B."/>
            <person name="Prigge M."/>
            <person name="Reiss B."/>
            <person name="Renner T."/>
            <person name="Rombauts S."/>
            <person name="Rushton P."/>
            <person name="Sanderfoot A."/>
            <person name="Schween G."/>
            <person name="Shiu S.-H."/>
            <person name="Stueber K."/>
            <person name="Theodoulou F.L."/>
            <person name="Tu H."/>
            <person name="Van de Peer Y."/>
            <person name="Verrier P.J."/>
            <person name="Waters E."/>
            <person name="Wood A."/>
            <person name="Yang L."/>
            <person name="Cove D."/>
            <person name="Cuming A."/>
            <person name="Hasebe M."/>
            <person name="Lucas S."/>
            <person name="Mishler D.B."/>
            <person name="Reski R."/>
            <person name="Grigoriev I."/>
            <person name="Quatrano R.S."/>
            <person name="Boore J.L."/>
        </authorList>
    </citation>
    <scope>NUCLEOTIDE SEQUENCE [LARGE SCALE GENOMIC DNA]</scope>
    <source>
        <strain evidence="6 7">cv. Gransden 2004</strain>
    </source>
</reference>
<dbReference type="Gene3D" id="3.40.525.10">
    <property type="entry name" value="CRAL-TRIO lipid binding domain"/>
    <property type="match status" value="1"/>
</dbReference>
<dbReference type="SUPFAM" id="SSF52087">
    <property type="entry name" value="CRAL/TRIO domain"/>
    <property type="match status" value="1"/>
</dbReference>
<dbReference type="GO" id="GO:0005886">
    <property type="term" value="C:plasma membrane"/>
    <property type="evidence" value="ECO:0007669"/>
    <property type="project" value="UniProtKB-SubCell"/>
</dbReference>
<evidence type="ECO:0000313" key="7">
    <source>
        <dbReference type="Proteomes" id="UP000006727"/>
    </source>
</evidence>